<evidence type="ECO:0000256" key="2">
    <source>
        <dbReference type="ARBA" id="ARBA00023315"/>
    </source>
</evidence>
<dbReference type="PANTHER" id="PTHR43420">
    <property type="entry name" value="ACETYLTRANSFERASE"/>
    <property type="match status" value="1"/>
</dbReference>
<evidence type="ECO:0000256" key="1">
    <source>
        <dbReference type="ARBA" id="ARBA00022679"/>
    </source>
</evidence>
<keyword evidence="5" id="KW-1185">Reference proteome</keyword>
<gene>
    <name evidence="4" type="ORF">EQY75_05200</name>
</gene>
<accession>A0A411E8E5</accession>
<dbReference type="RefSeq" id="WP_129603486.1">
    <property type="nucleotide sequence ID" value="NZ_CP035544.1"/>
</dbReference>
<proteinExistence type="predicted"/>
<dbReference type="SUPFAM" id="SSF55729">
    <property type="entry name" value="Acyl-CoA N-acyltransferases (Nat)"/>
    <property type="match status" value="1"/>
</dbReference>
<dbReference type="KEGG" id="mur:EQY75_05200"/>
<dbReference type="GO" id="GO:0016747">
    <property type="term" value="F:acyltransferase activity, transferring groups other than amino-acyl groups"/>
    <property type="evidence" value="ECO:0007669"/>
    <property type="project" value="InterPro"/>
</dbReference>
<dbReference type="PROSITE" id="PS51186">
    <property type="entry name" value="GNAT"/>
    <property type="match status" value="1"/>
</dbReference>
<dbReference type="AlphaFoldDB" id="A0A411E8E5"/>
<organism evidence="4 5">
    <name type="scientific">Muriicola soli</name>
    <dbReference type="NCBI Taxonomy" id="2507538"/>
    <lineage>
        <taxon>Bacteria</taxon>
        <taxon>Pseudomonadati</taxon>
        <taxon>Bacteroidota</taxon>
        <taxon>Flavobacteriia</taxon>
        <taxon>Flavobacteriales</taxon>
        <taxon>Flavobacteriaceae</taxon>
        <taxon>Muriicola</taxon>
    </lineage>
</organism>
<dbReference type="Pfam" id="PF13527">
    <property type="entry name" value="Acetyltransf_9"/>
    <property type="match status" value="1"/>
</dbReference>
<sequence>MKFIEINHTNYGFAKDFKHDQEIRTSFNALTEATFDFNFENWYQNGYWIDNYIPYSLLHKNKVISNVSVNKMEFIIENEKKAAIQIGTVMTDKAYRNRGLSQYIMKQVINEWKDKSDFIYLFANDSVLDFYPKFGFEIVDEYQYSTAPRSTNTLKPSFKKLNIDDKNDRELFLSLVNDSRPISKLSMQNNISLIMFYCSSFKKNSIYYLEQLKAAILMHIADGTLYLDDVFSKEGVKLKDVIQFITDTTIKRVVLGFTPLDETDYQRSLLKTGDTLFVIKDKADYFKNKKWRFPVLSHA</sequence>
<dbReference type="PANTHER" id="PTHR43420:SF31">
    <property type="entry name" value="ACETYLTRANSFERASE"/>
    <property type="match status" value="1"/>
</dbReference>
<name>A0A411E8E5_9FLAO</name>
<evidence type="ECO:0000313" key="4">
    <source>
        <dbReference type="EMBL" id="QBA63986.1"/>
    </source>
</evidence>
<protein>
    <submittedName>
        <fullName evidence="4">GNAT family N-acetyltransferase</fullName>
    </submittedName>
</protein>
<keyword evidence="2" id="KW-0012">Acyltransferase</keyword>
<dbReference type="Proteomes" id="UP000290889">
    <property type="component" value="Chromosome"/>
</dbReference>
<dbReference type="OrthoDB" id="9804948at2"/>
<evidence type="ECO:0000259" key="3">
    <source>
        <dbReference type="PROSITE" id="PS51186"/>
    </source>
</evidence>
<feature type="domain" description="N-acetyltransferase" evidence="3">
    <location>
        <begin position="1"/>
        <end position="155"/>
    </location>
</feature>
<dbReference type="Gene3D" id="3.40.630.30">
    <property type="match status" value="1"/>
</dbReference>
<dbReference type="EMBL" id="CP035544">
    <property type="protein sequence ID" value="QBA63986.1"/>
    <property type="molecule type" value="Genomic_DNA"/>
</dbReference>
<dbReference type="InterPro" id="IPR050680">
    <property type="entry name" value="YpeA/RimI_acetyltransf"/>
</dbReference>
<keyword evidence="1 4" id="KW-0808">Transferase</keyword>
<reference evidence="4 5" key="1">
    <citation type="submission" date="2019-01" db="EMBL/GenBank/DDBJ databases">
        <title>Muriicola soli sp. nov., isolated from soil.</title>
        <authorList>
            <person name="Kang H.J."/>
            <person name="Kim S.B."/>
        </authorList>
    </citation>
    <scope>NUCLEOTIDE SEQUENCE [LARGE SCALE GENOMIC DNA]</scope>
    <source>
        <strain evidence="4 5">MMS17-SY002</strain>
    </source>
</reference>
<evidence type="ECO:0000313" key="5">
    <source>
        <dbReference type="Proteomes" id="UP000290889"/>
    </source>
</evidence>
<dbReference type="InterPro" id="IPR016181">
    <property type="entry name" value="Acyl_CoA_acyltransferase"/>
</dbReference>
<dbReference type="InterPro" id="IPR000182">
    <property type="entry name" value="GNAT_dom"/>
</dbReference>